<name>A0A426Z0S1_ENSVE</name>
<organism evidence="1 2">
    <name type="scientific">Ensete ventricosum</name>
    <name type="common">Abyssinian banana</name>
    <name type="synonym">Musa ensete</name>
    <dbReference type="NCBI Taxonomy" id="4639"/>
    <lineage>
        <taxon>Eukaryota</taxon>
        <taxon>Viridiplantae</taxon>
        <taxon>Streptophyta</taxon>
        <taxon>Embryophyta</taxon>
        <taxon>Tracheophyta</taxon>
        <taxon>Spermatophyta</taxon>
        <taxon>Magnoliopsida</taxon>
        <taxon>Liliopsida</taxon>
        <taxon>Zingiberales</taxon>
        <taxon>Musaceae</taxon>
        <taxon>Ensete</taxon>
    </lineage>
</organism>
<dbReference type="AlphaFoldDB" id="A0A426Z0S1"/>
<reference evidence="1 2" key="1">
    <citation type="journal article" date="2014" name="Agronomy (Basel)">
        <title>A Draft Genome Sequence for Ensete ventricosum, the Drought-Tolerant Tree Against Hunger.</title>
        <authorList>
            <person name="Harrison J."/>
            <person name="Moore K.A."/>
            <person name="Paszkiewicz K."/>
            <person name="Jones T."/>
            <person name="Grant M."/>
            <person name="Ambacheew D."/>
            <person name="Muzemil S."/>
            <person name="Studholme D.J."/>
        </authorList>
    </citation>
    <scope>NUCLEOTIDE SEQUENCE [LARGE SCALE GENOMIC DNA]</scope>
</reference>
<evidence type="ECO:0000313" key="2">
    <source>
        <dbReference type="Proteomes" id="UP000287651"/>
    </source>
</evidence>
<dbReference type="EMBL" id="AMZH03009105">
    <property type="protein sequence ID" value="RRT57562.1"/>
    <property type="molecule type" value="Genomic_DNA"/>
</dbReference>
<protein>
    <submittedName>
        <fullName evidence="1">Uncharacterized protein</fullName>
    </submittedName>
</protein>
<accession>A0A426Z0S1</accession>
<dbReference type="Proteomes" id="UP000287651">
    <property type="component" value="Unassembled WGS sequence"/>
</dbReference>
<proteinExistence type="predicted"/>
<gene>
    <name evidence="1" type="ORF">B296_00047181</name>
</gene>
<evidence type="ECO:0000313" key="1">
    <source>
        <dbReference type="EMBL" id="RRT57562.1"/>
    </source>
</evidence>
<comment type="caution">
    <text evidence="1">The sequence shown here is derived from an EMBL/GenBank/DDBJ whole genome shotgun (WGS) entry which is preliminary data.</text>
</comment>
<sequence length="76" mass="9004">MVFLTLRVEHYEEKAFEEGLFYNIDQMEERKAKAQLRMLAYKTTMARLYNRKVCPRPIKVSDLVLGKTKVSDSMRS</sequence>